<gene>
    <name evidence="1" type="ORF">GNF79_20280</name>
</gene>
<proteinExistence type="predicted"/>
<comment type="caution">
    <text evidence="1">The sequence shown here is derived from an EMBL/GenBank/DDBJ whole genome shotgun (WGS) entry which is preliminary data.</text>
</comment>
<protein>
    <submittedName>
        <fullName evidence="1">CotS family spore coat protein</fullName>
    </submittedName>
</protein>
<feature type="non-terminal residue" evidence="1">
    <location>
        <position position="1"/>
    </location>
</feature>
<keyword evidence="1" id="KW-0946">Virion</keyword>
<dbReference type="Gene3D" id="3.90.1200.10">
    <property type="match status" value="1"/>
</dbReference>
<sequence length="114" mass="14001">CNVIDFDYCKREVITFDISNFMIKVLKRVDWDINFAKAIIESYNEVSPLLDCEYKVLYAYLQFPQRYWRLANRYYYNEVNWGQNTFGNKIESIISEQELMLRFLEEFKKEYKLD</sequence>
<evidence type="ECO:0000313" key="1">
    <source>
        <dbReference type="EMBL" id="MDZ5001347.1"/>
    </source>
</evidence>
<evidence type="ECO:0000313" key="2">
    <source>
        <dbReference type="Proteomes" id="UP001291306"/>
    </source>
</evidence>
<dbReference type="Proteomes" id="UP001291306">
    <property type="component" value="Unassembled WGS sequence"/>
</dbReference>
<organism evidence="1 2">
    <name type="scientific">Clostridium perfringens</name>
    <dbReference type="NCBI Taxonomy" id="1502"/>
    <lineage>
        <taxon>Bacteria</taxon>
        <taxon>Bacillati</taxon>
        <taxon>Bacillota</taxon>
        <taxon>Clostridia</taxon>
        <taxon>Eubacteriales</taxon>
        <taxon>Clostridiaceae</taxon>
        <taxon>Clostridium</taxon>
    </lineage>
</organism>
<name>A0AAW9IKK4_CLOPF</name>
<reference evidence="1" key="1">
    <citation type="submission" date="2019-11" db="EMBL/GenBank/DDBJ databases">
        <title>Characterization of Clostridium perfringens isolates from swine manure treated agricultural soils.</title>
        <authorList>
            <person name="Wushke S.T."/>
        </authorList>
    </citation>
    <scope>NUCLEOTIDE SEQUENCE</scope>
    <source>
        <strain evidence="1">X26</strain>
    </source>
</reference>
<accession>A0AAW9IKK4</accession>
<dbReference type="PANTHER" id="PTHR39179">
    <property type="entry name" value="SPORE COAT PROTEIN I"/>
    <property type="match status" value="1"/>
</dbReference>
<dbReference type="PANTHER" id="PTHR39179:SF1">
    <property type="entry name" value="SPORE COAT PROTEIN I"/>
    <property type="match status" value="1"/>
</dbReference>
<keyword evidence="1" id="KW-0167">Capsid protein</keyword>
<dbReference type="InterPro" id="IPR047175">
    <property type="entry name" value="CotS-like"/>
</dbReference>
<dbReference type="SUPFAM" id="SSF56112">
    <property type="entry name" value="Protein kinase-like (PK-like)"/>
    <property type="match status" value="1"/>
</dbReference>
<dbReference type="EMBL" id="WNVC01001301">
    <property type="protein sequence ID" value="MDZ5001347.1"/>
    <property type="molecule type" value="Genomic_DNA"/>
</dbReference>
<dbReference type="InterPro" id="IPR011009">
    <property type="entry name" value="Kinase-like_dom_sf"/>
</dbReference>
<dbReference type="AlphaFoldDB" id="A0AAW9IKK4"/>
<dbReference type="GO" id="GO:0042601">
    <property type="term" value="C:endospore-forming forespore"/>
    <property type="evidence" value="ECO:0007669"/>
    <property type="project" value="TreeGrafter"/>
</dbReference>